<dbReference type="Pfam" id="PF12710">
    <property type="entry name" value="HAD"/>
    <property type="match status" value="1"/>
</dbReference>
<evidence type="ECO:0000313" key="1">
    <source>
        <dbReference type="EMBL" id="KAB5607765.1"/>
    </source>
</evidence>
<dbReference type="GO" id="GO:0016787">
    <property type="term" value="F:hydrolase activity"/>
    <property type="evidence" value="ECO:0007669"/>
    <property type="project" value="UniProtKB-KW"/>
</dbReference>
<evidence type="ECO:0000313" key="2">
    <source>
        <dbReference type="Proteomes" id="UP000326336"/>
    </source>
</evidence>
<dbReference type="RefSeq" id="WP_151916464.1">
    <property type="nucleotide sequence ID" value="NZ_RQSP01000008.1"/>
</dbReference>
<comment type="caution">
    <text evidence="1">The sequence shown here is derived from an EMBL/GenBank/DDBJ whole genome shotgun (WGS) entry which is preliminary data.</text>
</comment>
<dbReference type="InterPro" id="IPR036412">
    <property type="entry name" value="HAD-like_sf"/>
</dbReference>
<dbReference type="EMBL" id="RQSP01000008">
    <property type="protein sequence ID" value="KAB5607765.1"/>
    <property type="molecule type" value="Genomic_DNA"/>
</dbReference>
<dbReference type="AlphaFoldDB" id="A0A5N5RKC7"/>
<dbReference type="OrthoDB" id="9794212at2"/>
<protein>
    <submittedName>
        <fullName evidence="1">HAD family hydrolase</fullName>
    </submittedName>
</protein>
<sequence length="223" mass="25575">MRVFDFDGTIYDGESLFDLYLYSVRYDPSVLRYLSPVLRCAIRYKLGRATLEQMEARVGDVTKRYLERLSVSAGAARLMRRHTAAMGALAHTPVGMRPVRDDARTAGLDAVVSDFWDHRMNRIKPWYHPREDDVILTASFDLTVGEACRRLGVSRLISSVIDPSTLEVTYLNFNVNKVRRFREIMGDDAVIDEFYTDSAFDQPMIDLARRAYMVRGSCITRVK</sequence>
<organism evidence="1 2">
    <name type="scientific">Bifidobacterium jacchi</name>
    <dbReference type="NCBI Taxonomy" id="2490545"/>
    <lineage>
        <taxon>Bacteria</taxon>
        <taxon>Bacillati</taxon>
        <taxon>Actinomycetota</taxon>
        <taxon>Actinomycetes</taxon>
        <taxon>Bifidobacteriales</taxon>
        <taxon>Bifidobacteriaceae</taxon>
        <taxon>Bifidobacterium</taxon>
    </lineage>
</organism>
<dbReference type="SUPFAM" id="SSF56784">
    <property type="entry name" value="HAD-like"/>
    <property type="match status" value="1"/>
</dbReference>
<keyword evidence="2" id="KW-1185">Reference proteome</keyword>
<keyword evidence="1" id="KW-0378">Hydrolase</keyword>
<dbReference type="Gene3D" id="1.20.1440.100">
    <property type="entry name" value="SG protein - dephosphorylation function"/>
    <property type="match status" value="1"/>
</dbReference>
<dbReference type="Gene3D" id="3.40.50.1000">
    <property type="entry name" value="HAD superfamily/HAD-like"/>
    <property type="match status" value="1"/>
</dbReference>
<dbReference type="InterPro" id="IPR023214">
    <property type="entry name" value="HAD_sf"/>
</dbReference>
<proteinExistence type="predicted"/>
<gene>
    <name evidence="1" type="ORF">EHS19_03850</name>
</gene>
<accession>A0A5N5RKC7</accession>
<dbReference type="Proteomes" id="UP000326336">
    <property type="component" value="Unassembled WGS sequence"/>
</dbReference>
<name>A0A5N5RKC7_9BIFI</name>
<reference evidence="1 2" key="1">
    <citation type="journal article" date="2019" name="Int. J. Syst. Evol. Microbiol.">
        <title>Bifidobacterium jacchi sp. nov., isolated from the faeces of a baby common marmoset (Callithrix jacchus).</title>
        <authorList>
            <person name="Modesto M."/>
            <person name="Watanabe K."/>
            <person name="Arita M."/>
            <person name="Satti M."/>
            <person name="Oki K."/>
            <person name="Sciavilla P."/>
            <person name="Patavino C."/>
            <person name="Camma C."/>
            <person name="Michelini S."/>
            <person name="Sgorbati B."/>
            <person name="Mattarelli P."/>
        </authorList>
    </citation>
    <scope>NUCLEOTIDE SEQUENCE [LARGE SCALE GENOMIC DNA]</scope>
    <source>
        <strain evidence="1 2">MRM 9.3</strain>
    </source>
</reference>